<evidence type="ECO:0000313" key="2">
    <source>
        <dbReference type="WBParaSite" id="TREG1_136040.1"/>
    </source>
</evidence>
<protein>
    <submittedName>
        <fullName evidence="2">Uncharacterized protein</fullName>
    </submittedName>
</protein>
<reference evidence="2" key="2">
    <citation type="submission" date="2023-11" db="UniProtKB">
        <authorList>
            <consortium name="WormBaseParasite"/>
        </authorList>
    </citation>
    <scope>IDENTIFICATION</scope>
</reference>
<dbReference type="PANTHER" id="PTHR36696">
    <property type="entry name" value="AGAP012002-PA"/>
    <property type="match status" value="1"/>
</dbReference>
<dbReference type="Proteomes" id="UP000050795">
    <property type="component" value="Unassembled WGS sequence"/>
</dbReference>
<sequence length="202" mass="24082">MHHQMSEGDDIVDPSSTDNSAFVIYPRKEVHYDFHDITGYRDSLWFSLPMELEVLQDLSVIEYLRNYVHYTSRKYDLYRRIYNYWCQGSKLPIDKLQNAFEDIIPVQIPNGSCELIFNLIDIQPEDYQTIDFETFCCICAVAERIVFIKLIKDANIPIPPKNITEMIEFQRLQCYYTQINLNDKIKHFLDFLLTWTTTPKRE</sequence>
<name>A0AA85JAN6_TRIRE</name>
<evidence type="ECO:0000313" key="1">
    <source>
        <dbReference type="Proteomes" id="UP000050795"/>
    </source>
</evidence>
<accession>A0AA85JAN6</accession>
<organism evidence="1 2">
    <name type="scientific">Trichobilharzia regenti</name>
    <name type="common">Nasal bird schistosome</name>
    <dbReference type="NCBI Taxonomy" id="157069"/>
    <lineage>
        <taxon>Eukaryota</taxon>
        <taxon>Metazoa</taxon>
        <taxon>Spiralia</taxon>
        <taxon>Lophotrochozoa</taxon>
        <taxon>Platyhelminthes</taxon>
        <taxon>Trematoda</taxon>
        <taxon>Digenea</taxon>
        <taxon>Strigeidida</taxon>
        <taxon>Schistosomatoidea</taxon>
        <taxon>Schistosomatidae</taxon>
        <taxon>Trichobilharzia</taxon>
    </lineage>
</organism>
<dbReference type="PANTHER" id="PTHR36696:SF1">
    <property type="entry name" value="EF-HAND DOMAIN-CONTAINING PROTEIN"/>
    <property type="match status" value="1"/>
</dbReference>
<proteinExistence type="predicted"/>
<dbReference type="WBParaSite" id="TREG1_136040.1">
    <property type="protein sequence ID" value="TREG1_136040.1"/>
    <property type="gene ID" value="TREG1_136040"/>
</dbReference>
<reference evidence="1" key="1">
    <citation type="submission" date="2022-06" db="EMBL/GenBank/DDBJ databases">
        <authorList>
            <person name="Berger JAMES D."/>
            <person name="Berger JAMES D."/>
        </authorList>
    </citation>
    <scope>NUCLEOTIDE SEQUENCE [LARGE SCALE GENOMIC DNA]</scope>
</reference>
<dbReference type="AlphaFoldDB" id="A0AA85JAN6"/>
<keyword evidence="1" id="KW-1185">Reference proteome</keyword>